<dbReference type="PROSITE" id="PS50048">
    <property type="entry name" value="ZN2_CY6_FUNGAL_2"/>
    <property type="match status" value="1"/>
</dbReference>
<organism evidence="5 6">
    <name type="scientific">Fusarium agapanthi</name>
    <dbReference type="NCBI Taxonomy" id="1803897"/>
    <lineage>
        <taxon>Eukaryota</taxon>
        <taxon>Fungi</taxon>
        <taxon>Dikarya</taxon>
        <taxon>Ascomycota</taxon>
        <taxon>Pezizomycotina</taxon>
        <taxon>Sordariomycetes</taxon>
        <taxon>Hypocreomycetidae</taxon>
        <taxon>Hypocreales</taxon>
        <taxon>Nectriaceae</taxon>
        <taxon>Fusarium</taxon>
        <taxon>Fusarium fujikuroi species complex</taxon>
    </lineage>
</organism>
<dbReference type="CDD" id="cd00167">
    <property type="entry name" value="SANT"/>
    <property type="match status" value="1"/>
</dbReference>
<dbReference type="InterPro" id="IPR036864">
    <property type="entry name" value="Zn2-C6_fun-type_DNA-bd_sf"/>
</dbReference>
<feature type="compositionally biased region" description="Basic and acidic residues" evidence="2">
    <location>
        <begin position="187"/>
        <end position="198"/>
    </location>
</feature>
<dbReference type="PROSITE" id="PS50090">
    <property type="entry name" value="MYB_LIKE"/>
    <property type="match status" value="1"/>
</dbReference>
<dbReference type="Gene3D" id="4.10.240.10">
    <property type="entry name" value="Zn(2)-C6 fungal-type DNA-binding domain"/>
    <property type="match status" value="1"/>
</dbReference>
<accession>A0A9P5B6K5</accession>
<evidence type="ECO:0000313" key="5">
    <source>
        <dbReference type="EMBL" id="KAF4495523.1"/>
    </source>
</evidence>
<evidence type="ECO:0000313" key="6">
    <source>
        <dbReference type="Proteomes" id="UP000737391"/>
    </source>
</evidence>
<dbReference type="InterPro" id="IPR001005">
    <property type="entry name" value="SANT/Myb"/>
</dbReference>
<protein>
    <recommendedName>
        <fullName evidence="7">Zn(2)-C6 fungal-type domain-containing protein</fullName>
    </recommendedName>
</protein>
<evidence type="ECO:0000259" key="4">
    <source>
        <dbReference type="PROSITE" id="PS50090"/>
    </source>
</evidence>
<evidence type="ECO:0008006" key="7">
    <source>
        <dbReference type="Google" id="ProtNLM"/>
    </source>
</evidence>
<keyword evidence="1" id="KW-0539">Nucleus</keyword>
<dbReference type="SUPFAM" id="SSF46689">
    <property type="entry name" value="Homeodomain-like"/>
    <property type="match status" value="1"/>
</dbReference>
<keyword evidence="6" id="KW-1185">Reference proteome</keyword>
<dbReference type="GO" id="GO:0000981">
    <property type="term" value="F:DNA-binding transcription factor activity, RNA polymerase II-specific"/>
    <property type="evidence" value="ECO:0007669"/>
    <property type="project" value="InterPro"/>
</dbReference>
<gene>
    <name evidence="5" type="ORF">FAGAP_8345</name>
</gene>
<feature type="domain" description="Zn(2)-C6 fungal-type" evidence="3">
    <location>
        <begin position="5"/>
        <end position="35"/>
    </location>
</feature>
<feature type="region of interest" description="Disordered" evidence="2">
    <location>
        <begin position="160"/>
        <end position="201"/>
    </location>
</feature>
<name>A0A9P5B6K5_9HYPO</name>
<dbReference type="Proteomes" id="UP000737391">
    <property type="component" value="Unassembled WGS sequence"/>
</dbReference>
<feature type="domain" description="Myb-like" evidence="4">
    <location>
        <begin position="46"/>
        <end position="95"/>
    </location>
</feature>
<dbReference type="Pfam" id="PF13921">
    <property type="entry name" value="Myb_DNA-bind_6"/>
    <property type="match status" value="1"/>
</dbReference>
<evidence type="ECO:0000256" key="2">
    <source>
        <dbReference type="SAM" id="MobiDB-lite"/>
    </source>
</evidence>
<dbReference type="Gene3D" id="1.10.10.60">
    <property type="entry name" value="Homeodomain-like"/>
    <property type="match status" value="1"/>
</dbReference>
<dbReference type="AlphaFoldDB" id="A0A9P5B6K5"/>
<evidence type="ECO:0000256" key="1">
    <source>
        <dbReference type="ARBA" id="ARBA00023242"/>
    </source>
</evidence>
<dbReference type="InterPro" id="IPR009057">
    <property type="entry name" value="Homeodomain-like_sf"/>
</dbReference>
<dbReference type="SUPFAM" id="SSF57701">
    <property type="entry name" value="Zn2/Cys6 DNA-binding domain"/>
    <property type="match status" value="1"/>
</dbReference>
<dbReference type="CDD" id="cd00067">
    <property type="entry name" value="GAL4"/>
    <property type="match status" value="1"/>
</dbReference>
<dbReference type="EMBL" id="LUFC02000634">
    <property type="protein sequence ID" value="KAF4495523.1"/>
    <property type="molecule type" value="Genomic_DNA"/>
</dbReference>
<proteinExistence type="predicted"/>
<dbReference type="OrthoDB" id="189997at2759"/>
<dbReference type="GO" id="GO:0008270">
    <property type="term" value="F:zinc ion binding"/>
    <property type="evidence" value="ECO:0007669"/>
    <property type="project" value="InterPro"/>
</dbReference>
<evidence type="ECO:0000259" key="3">
    <source>
        <dbReference type="PROSITE" id="PS50048"/>
    </source>
</evidence>
<sequence length="242" mass="28237">MALMSCDKCFGRKTRCDRKLEGCYSCFSRKLECTYGRTRKESLRRRNPIKQERWSQREDDMLLNLGTRDYNWSDILRNLHPRTAAACKQRYRKIHKQFEQSKRKLKPRRLLAKDPQNRVPQVPMGHQKITYCPDYTSSHSQAVLPEADCRSTPLATINRQRSMAPPGNGCHGQGADEMPASWQADESDNHGSSHRDIRSAPNMAETKRFQCIIAHALPKYCDERFESIKKHKYRRWPVLAAN</sequence>
<dbReference type="InterPro" id="IPR001138">
    <property type="entry name" value="Zn2Cys6_DnaBD"/>
</dbReference>
<comment type="caution">
    <text evidence="5">The sequence shown here is derived from an EMBL/GenBank/DDBJ whole genome shotgun (WGS) entry which is preliminary data.</text>
</comment>
<dbReference type="Pfam" id="PF00172">
    <property type="entry name" value="Zn_clus"/>
    <property type="match status" value="1"/>
</dbReference>
<reference evidence="5" key="1">
    <citation type="submission" date="2020-01" db="EMBL/GenBank/DDBJ databases">
        <title>Identification and distribution of gene clusters putatively required for synthesis of sphingolipid metabolism inhibitors in phylogenetically diverse species of the filamentous fungus Fusarium.</title>
        <authorList>
            <person name="Kim H.-S."/>
            <person name="Busman M."/>
            <person name="Brown D.W."/>
            <person name="Divon H."/>
            <person name="Uhlig S."/>
            <person name="Proctor R.H."/>
        </authorList>
    </citation>
    <scope>NUCLEOTIDE SEQUENCE</scope>
    <source>
        <strain evidence="5">NRRL 31653</strain>
    </source>
</reference>